<proteinExistence type="predicted"/>
<evidence type="ECO:0000256" key="2">
    <source>
        <dbReference type="ARBA" id="ARBA00022516"/>
    </source>
</evidence>
<protein>
    <submittedName>
        <fullName evidence="11">Fatty acid synthase</fullName>
    </submittedName>
</protein>
<dbReference type="CDD" id="cd00833">
    <property type="entry name" value="PKS"/>
    <property type="match status" value="1"/>
</dbReference>
<dbReference type="InterPro" id="IPR014031">
    <property type="entry name" value="Ketoacyl_synth_C"/>
</dbReference>
<reference evidence="11" key="1">
    <citation type="submission" date="2025-08" db="UniProtKB">
        <authorList>
            <consortium name="RefSeq"/>
        </authorList>
    </citation>
    <scope>IDENTIFICATION</scope>
</reference>
<dbReference type="InterPro" id="IPR016039">
    <property type="entry name" value="Thiolase-like"/>
</dbReference>
<keyword evidence="2" id="KW-0444">Lipid biosynthesis</keyword>
<evidence type="ECO:0000256" key="1">
    <source>
        <dbReference type="ARBA" id="ARBA00022450"/>
    </source>
</evidence>
<keyword evidence="4" id="KW-0521">NADP</keyword>
<dbReference type="InterPro" id="IPR032821">
    <property type="entry name" value="PKS_assoc"/>
</dbReference>
<name>A0ABM0ZVU6_APLCA</name>
<dbReference type="Gene3D" id="3.40.47.10">
    <property type="match status" value="1"/>
</dbReference>
<dbReference type="SUPFAM" id="SSF53901">
    <property type="entry name" value="Thiolase-like"/>
    <property type="match status" value="1"/>
</dbReference>
<keyword evidence="6" id="KW-0443">Lipid metabolism</keyword>
<dbReference type="SMART" id="SM00825">
    <property type="entry name" value="PKS_KS"/>
    <property type="match status" value="1"/>
</dbReference>
<evidence type="ECO:0000313" key="10">
    <source>
        <dbReference type="Proteomes" id="UP000694888"/>
    </source>
</evidence>
<keyword evidence="1" id="KW-0596">Phosphopantetheine</keyword>
<dbReference type="Pfam" id="PF16197">
    <property type="entry name" value="KAsynt_C_assoc"/>
    <property type="match status" value="1"/>
</dbReference>
<sequence>MDGYQDEYMVKILGSKQFFESYYYASIASFADINRDIAGVKELSSFLGNGYCRSEAVMAVFLQKSEDCRRIYTTVVHCKANTDGYKEQGITFPSGQRQKELMQDVYQETGIDPTDISYVEAHGTGTKVGDPQETNTVSEVFCKDRSGQLLIGSTKSCMGHAEAASGLTSLAKIIIAMEERVIPPNLHYNKPNPEIPGLSDGSLQVVTECTKWDGGLIAQNSFGFGGANVHVVYR</sequence>
<dbReference type="Pfam" id="PF02801">
    <property type="entry name" value="Ketoacyl-synt_C"/>
    <property type="match status" value="1"/>
</dbReference>
<dbReference type="GeneID" id="106011238"/>
<gene>
    <name evidence="11" type="primary">LOC106011238</name>
</gene>
<accession>A0ABM0ZVU6</accession>
<evidence type="ECO:0000256" key="5">
    <source>
        <dbReference type="ARBA" id="ARBA00023002"/>
    </source>
</evidence>
<keyword evidence="10" id="KW-1185">Reference proteome</keyword>
<dbReference type="Proteomes" id="UP000694888">
    <property type="component" value="Unplaced"/>
</dbReference>
<keyword evidence="3" id="KW-0276">Fatty acid metabolism</keyword>
<evidence type="ECO:0000256" key="4">
    <source>
        <dbReference type="ARBA" id="ARBA00022857"/>
    </source>
</evidence>
<keyword evidence="5" id="KW-0560">Oxidoreductase</keyword>
<evidence type="ECO:0000256" key="3">
    <source>
        <dbReference type="ARBA" id="ARBA00022832"/>
    </source>
</evidence>
<organism evidence="10 11">
    <name type="scientific">Aplysia californica</name>
    <name type="common">California sea hare</name>
    <dbReference type="NCBI Taxonomy" id="6500"/>
    <lineage>
        <taxon>Eukaryota</taxon>
        <taxon>Metazoa</taxon>
        <taxon>Spiralia</taxon>
        <taxon>Lophotrochozoa</taxon>
        <taxon>Mollusca</taxon>
        <taxon>Gastropoda</taxon>
        <taxon>Heterobranchia</taxon>
        <taxon>Euthyneura</taxon>
        <taxon>Tectipleura</taxon>
        <taxon>Aplysiida</taxon>
        <taxon>Aplysioidea</taxon>
        <taxon>Aplysiidae</taxon>
        <taxon>Aplysia</taxon>
    </lineage>
</organism>
<dbReference type="InterPro" id="IPR020841">
    <property type="entry name" value="PKS_Beta-ketoAc_synthase_dom"/>
</dbReference>
<dbReference type="InterPro" id="IPR050091">
    <property type="entry name" value="PKS_NRPS_Biosynth_Enz"/>
</dbReference>
<dbReference type="RefSeq" id="XP_012935598.2">
    <property type="nucleotide sequence ID" value="XM_013080144.2"/>
</dbReference>
<evidence type="ECO:0000256" key="6">
    <source>
        <dbReference type="ARBA" id="ARBA00023098"/>
    </source>
</evidence>
<evidence type="ECO:0000256" key="8">
    <source>
        <dbReference type="ARBA" id="ARBA00023268"/>
    </source>
</evidence>
<dbReference type="PANTHER" id="PTHR43775">
    <property type="entry name" value="FATTY ACID SYNTHASE"/>
    <property type="match status" value="1"/>
</dbReference>
<dbReference type="PANTHER" id="PTHR43775:SF7">
    <property type="entry name" value="FATTY ACID SYNTHASE"/>
    <property type="match status" value="1"/>
</dbReference>
<keyword evidence="7" id="KW-0275">Fatty acid biosynthesis</keyword>
<feature type="domain" description="Ketosynthase family 3 (KS3)" evidence="9">
    <location>
        <begin position="1"/>
        <end position="234"/>
    </location>
</feature>
<evidence type="ECO:0000259" key="9">
    <source>
        <dbReference type="PROSITE" id="PS52004"/>
    </source>
</evidence>
<evidence type="ECO:0000256" key="7">
    <source>
        <dbReference type="ARBA" id="ARBA00023160"/>
    </source>
</evidence>
<dbReference type="PROSITE" id="PS52004">
    <property type="entry name" value="KS3_2"/>
    <property type="match status" value="1"/>
</dbReference>
<keyword evidence="8" id="KW-0511">Multifunctional enzyme</keyword>
<evidence type="ECO:0000313" key="11">
    <source>
        <dbReference type="RefSeq" id="XP_012935598.2"/>
    </source>
</evidence>